<comment type="caution">
    <text evidence="2">The sequence shown here is derived from an EMBL/GenBank/DDBJ whole genome shotgun (WGS) entry which is preliminary data.</text>
</comment>
<name>A0A6N9NML8_9FLAO</name>
<dbReference type="Gene3D" id="2.60.40.10">
    <property type="entry name" value="Immunoglobulins"/>
    <property type="match status" value="1"/>
</dbReference>
<keyword evidence="3" id="KW-1185">Reference proteome</keyword>
<dbReference type="Proteomes" id="UP000470771">
    <property type="component" value="Unassembled WGS sequence"/>
</dbReference>
<accession>A0A6N9NML8</accession>
<dbReference type="PANTHER" id="PTHR37833:SF1">
    <property type="entry name" value="SIGNAL PEPTIDE PROTEIN"/>
    <property type="match status" value="1"/>
</dbReference>
<evidence type="ECO:0000313" key="3">
    <source>
        <dbReference type="Proteomes" id="UP000470771"/>
    </source>
</evidence>
<protein>
    <submittedName>
        <fullName evidence="2">DUF1573 domain-containing protein</fullName>
    </submittedName>
</protein>
<dbReference type="AlphaFoldDB" id="A0A6N9NML8"/>
<evidence type="ECO:0000256" key="1">
    <source>
        <dbReference type="SAM" id="MobiDB-lite"/>
    </source>
</evidence>
<reference evidence="2 3" key="1">
    <citation type="submission" date="2019-12" db="EMBL/GenBank/DDBJ databases">
        <authorList>
            <person name="Zhao J."/>
        </authorList>
    </citation>
    <scope>NUCLEOTIDE SEQUENCE [LARGE SCALE GENOMIC DNA]</scope>
    <source>
        <strain evidence="2 3">S-15</strain>
    </source>
</reference>
<dbReference type="InterPro" id="IPR013783">
    <property type="entry name" value="Ig-like_fold"/>
</dbReference>
<organism evidence="2 3">
    <name type="scientific">Acidiluteibacter ferrifornacis</name>
    <dbReference type="NCBI Taxonomy" id="2692424"/>
    <lineage>
        <taxon>Bacteria</taxon>
        <taxon>Pseudomonadati</taxon>
        <taxon>Bacteroidota</taxon>
        <taxon>Flavobacteriia</taxon>
        <taxon>Flavobacteriales</taxon>
        <taxon>Cryomorphaceae</taxon>
        <taxon>Acidiluteibacter</taxon>
    </lineage>
</organism>
<dbReference type="EMBL" id="WWNE01000006">
    <property type="protein sequence ID" value="NBG65815.1"/>
    <property type="molecule type" value="Genomic_DNA"/>
</dbReference>
<dbReference type="InterPro" id="IPR011467">
    <property type="entry name" value="DUF1573"/>
</dbReference>
<feature type="compositionally biased region" description="Polar residues" evidence="1">
    <location>
        <begin position="31"/>
        <end position="43"/>
    </location>
</feature>
<gene>
    <name evidence="2" type="ORF">GQN54_06770</name>
</gene>
<evidence type="ECO:0000313" key="2">
    <source>
        <dbReference type="EMBL" id="NBG65815.1"/>
    </source>
</evidence>
<proteinExistence type="predicted"/>
<sequence length="152" mass="16290">MIFTDNGVDYQKTEAVTPTNNIAATPANPNMDIQSTPEVPAGPSTSIKFEEMEHDFGTIEQDTKNTKIFKFTNTGENPLIISNATGSCGCTVPNYPRNPIAPGETGEIEVVYSPGKQVNQQTKTVSITANTEPSTTVLRVKANVNPGEQTEG</sequence>
<dbReference type="PANTHER" id="PTHR37833">
    <property type="entry name" value="LIPOPROTEIN-RELATED"/>
    <property type="match status" value="1"/>
</dbReference>
<dbReference type="Pfam" id="PF07610">
    <property type="entry name" value="DUF1573"/>
    <property type="match status" value="1"/>
</dbReference>
<feature type="compositionally biased region" description="Low complexity" evidence="1">
    <location>
        <begin position="21"/>
        <end position="30"/>
    </location>
</feature>
<feature type="region of interest" description="Disordered" evidence="1">
    <location>
        <begin position="21"/>
        <end position="43"/>
    </location>
</feature>